<feature type="transmembrane region" description="Helical" evidence="1">
    <location>
        <begin position="150"/>
        <end position="168"/>
    </location>
</feature>
<keyword evidence="1" id="KW-1133">Transmembrane helix</keyword>
<dbReference type="AlphaFoldDB" id="A0A7M1T1C9"/>
<gene>
    <name evidence="2" type="ORF">IMZ16_09110</name>
</gene>
<proteinExistence type="predicted"/>
<feature type="transmembrane region" description="Helical" evidence="1">
    <location>
        <begin position="6"/>
        <end position="27"/>
    </location>
</feature>
<feature type="transmembrane region" description="Helical" evidence="1">
    <location>
        <begin position="300"/>
        <end position="316"/>
    </location>
</feature>
<name>A0A7M1T1C9_9FLAO</name>
<keyword evidence="1" id="KW-0812">Transmembrane</keyword>
<protein>
    <submittedName>
        <fullName evidence="2">EpsG family protein</fullName>
    </submittedName>
</protein>
<feature type="transmembrane region" description="Helical" evidence="1">
    <location>
        <begin position="103"/>
        <end position="120"/>
    </location>
</feature>
<feature type="transmembrane region" description="Helical" evidence="1">
    <location>
        <begin position="180"/>
        <end position="203"/>
    </location>
</feature>
<feature type="transmembrane region" description="Helical" evidence="1">
    <location>
        <begin position="261"/>
        <end position="279"/>
    </location>
</feature>
<evidence type="ECO:0000313" key="3">
    <source>
        <dbReference type="Proteomes" id="UP000593605"/>
    </source>
</evidence>
<dbReference type="KEGG" id="civ:IMZ16_09110"/>
<keyword evidence="1" id="KW-0472">Membrane</keyword>
<dbReference type="Proteomes" id="UP000593605">
    <property type="component" value="Chromosome"/>
</dbReference>
<dbReference type="Pfam" id="PF14897">
    <property type="entry name" value="EpsG"/>
    <property type="match status" value="1"/>
</dbReference>
<organism evidence="2 3">
    <name type="scientific">Cruoricaptor ignavus</name>
    <dbReference type="NCBI Taxonomy" id="1118202"/>
    <lineage>
        <taxon>Bacteria</taxon>
        <taxon>Pseudomonadati</taxon>
        <taxon>Bacteroidota</taxon>
        <taxon>Flavobacteriia</taxon>
        <taxon>Flavobacteriales</taxon>
        <taxon>Weeksellaceae</taxon>
        <taxon>Cruoricaptor</taxon>
    </lineage>
</organism>
<reference evidence="2 3" key="1">
    <citation type="submission" date="2020-10" db="EMBL/GenBank/DDBJ databases">
        <title>Complete genome of Cruoricapor ignavus strain M1214 isolated from the blood culture of a febrile patient.</title>
        <authorList>
            <person name="Guglielmino C.J.D."/>
        </authorList>
    </citation>
    <scope>NUCLEOTIDE SEQUENCE [LARGE SCALE GENOMIC DNA]</scope>
    <source>
        <strain evidence="2 3">M1214</strain>
    </source>
</reference>
<feature type="transmembrane region" description="Helical" evidence="1">
    <location>
        <begin position="345"/>
        <end position="361"/>
    </location>
</feature>
<dbReference type="InterPro" id="IPR049458">
    <property type="entry name" value="EpsG-like"/>
</dbReference>
<dbReference type="EMBL" id="CP063145">
    <property type="protein sequence ID" value="QOR73658.1"/>
    <property type="molecule type" value="Genomic_DNA"/>
</dbReference>
<dbReference type="RefSeq" id="WP_193439775.1">
    <property type="nucleotide sequence ID" value="NZ_CP063145.1"/>
</dbReference>
<evidence type="ECO:0000256" key="1">
    <source>
        <dbReference type="SAM" id="Phobius"/>
    </source>
</evidence>
<accession>A0A7M1T1C9</accession>
<feature type="transmembrane region" description="Helical" evidence="1">
    <location>
        <begin position="126"/>
        <end position="143"/>
    </location>
</feature>
<feature type="transmembrane region" description="Helical" evidence="1">
    <location>
        <begin position="215"/>
        <end position="241"/>
    </location>
</feature>
<feature type="transmembrane region" description="Helical" evidence="1">
    <location>
        <begin position="75"/>
        <end position="96"/>
    </location>
</feature>
<feature type="transmembrane region" description="Helical" evidence="1">
    <location>
        <begin position="34"/>
        <end position="55"/>
    </location>
</feature>
<sequence length="362" mass="42572">MNQQQFETIYHLLYGTAGFLSLMFASIQDVKRRYFYKAGTFLSFVLVFLFAILFGSRGNEVGTDTEMYIWQYENYQLFPINIDFIYSYLLIFLNWLDIGTHGFLLVISCFYLFILGWAISVFSKKIRLNLLFIFFAFISFFFFKSLGINIIRQGVALSFFLLGVSYFFKLDKINGQAVLAFILAVGFHYTILVAALLFVFAIISKKIRIEYFITFYVTCLILALLNFGIKDFASVFSFLLIDERRNTYLEDYGSDNYEIGFKPQFVAFNSIFLIIFYWIRRRYKQIQLLNVSNYEILLKYYILMSGLFFLTFQIAYSDRWGVMSWFVIPFLFSPIFSMKSNALSATLGVFMLICVYVIFSFL</sequence>
<evidence type="ECO:0000313" key="2">
    <source>
        <dbReference type="EMBL" id="QOR73658.1"/>
    </source>
</evidence>